<dbReference type="GO" id="GO:0030677">
    <property type="term" value="C:ribonuclease P complex"/>
    <property type="evidence" value="ECO:0007669"/>
    <property type="project" value="UniProtKB-UniRule"/>
</dbReference>
<dbReference type="Proteomes" id="UP000006565">
    <property type="component" value="Chromosome"/>
</dbReference>
<proteinExistence type="inferred from homology"/>
<dbReference type="eggNOG" id="arCOG01365">
    <property type="taxonomic scope" value="Archaea"/>
</dbReference>
<dbReference type="KEGG" id="mpi:Mpet_0957"/>
<evidence type="ECO:0000256" key="2">
    <source>
        <dbReference type="HAMAP-Rule" id="MF_00755"/>
    </source>
</evidence>
<keyword evidence="2" id="KW-0255">Endonuclease</keyword>
<gene>
    <name evidence="2" type="primary">rnp2</name>
    <name evidence="3" type="ordered locus">Mpet_0957</name>
</gene>
<dbReference type="GO" id="GO:0001682">
    <property type="term" value="P:tRNA 5'-leader removal"/>
    <property type="evidence" value="ECO:0007669"/>
    <property type="project" value="UniProtKB-UniRule"/>
</dbReference>
<comment type="function">
    <text evidence="2">Part of ribonuclease P, a protein complex that generates mature tRNA molecules by cleaving their 5'-ends.</text>
</comment>
<dbReference type="RefSeq" id="WP_013328902.1">
    <property type="nucleotide sequence ID" value="NC_014507.1"/>
</dbReference>
<evidence type="ECO:0000256" key="1">
    <source>
        <dbReference type="ARBA" id="ARBA00022694"/>
    </source>
</evidence>
<comment type="subunit">
    <text evidence="2">Consists of a catalytic RNA component and at least 4-5 protein subunits.</text>
</comment>
<dbReference type="InterPro" id="IPR038085">
    <property type="entry name" value="Rnp2-like_sf"/>
</dbReference>
<dbReference type="SUPFAM" id="SSF160350">
    <property type="entry name" value="Rnp2-like"/>
    <property type="match status" value="1"/>
</dbReference>
<evidence type="ECO:0000313" key="3">
    <source>
        <dbReference type="EMBL" id="ADN35724.1"/>
    </source>
</evidence>
<dbReference type="GeneID" id="9743417"/>
<dbReference type="PANTHER" id="PTHR15441">
    <property type="entry name" value="RIBONUCLEASE P PROTEIN SUBUNIT P14"/>
    <property type="match status" value="1"/>
</dbReference>
<dbReference type="GO" id="GO:0005737">
    <property type="term" value="C:cytoplasm"/>
    <property type="evidence" value="ECO:0007669"/>
    <property type="project" value="UniProtKB-SubCell"/>
</dbReference>
<keyword evidence="1 2" id="KW-0819">tRNA processing</keyword>
<keyword evidence="2" id="KW-0963">Cytoplasm</keyword>
<dbReference type="HOGENOM" id="CLU_137733_1_0_2"/>
<evidence type="ECO:0000313" key="4">
    <source>
        <dbReference type="Proteomes" id="UP000006565"/>
    </source>
</evidence>
<dbReference type="HAMAP" id="MF_00755">
    <property type="entry name" value="RNase_P_2"/>
    <property type="match status" value="1"/>
</dbReference>
<keyword evidence="2" id="KW-0540">Nuclease</keyword>
<keyword evidence="4" id="KW-1185">Reference proteome</keyword>
<dbReference type="OrthoDB" id="19261at2157"/>
<keyword evidence="2" id="KW-0378">Hydrolase</keyword>
<comment type="similarity">
    <text evidence="2">Belongs to the eukaryotic/archaeal RNase P protein component 2 family.</text>
</comment>
<dbReference type="EMBL" id="CP002117">
    <property type="protein sequence ID" value="ADN35724.1"/>
    <property type="molecule type" value="Genomic_DNA"/>
</dbReference>
<dbReference type="EC" id="3.1.26.5" evidence="2"/>
<reference evidence="3 4" key="1">
    <citation type="journal article" date="2010" name="Stand. Genomic Sci.">
        <title>Complete genome sequence of Methanoplanus petrolearius type strain (SEBR 4847).</title>
        <authorList>
            <person name="Brambilla E."/>
            <person name="Djao O.D."/>
            <person name="Daligault H."/>
            <person name="Lapidus A."/>
            <person name="Lucas S."/>
            <person name="Hammon N."/>
            <person name="Nolan M."/>
            <person name="Tice H."/>
            <person name="Cheng J.F."/>
            <person name="Han C."/>
            <person name="Tapia R."/>
            <person name="Goodwin L."/>
            <person name="Pitluck S."/>
            <person name="Liolios K."/>
            <person name="Ivanova N."/>
            <person name="Mavromatis K."/>
            <person name="Mikhailova N."/>
            <person name="Pati A."/>
            <person name="Chen A."/>
            <person name="Palaniappan K."/>
            <person name="Land M."/>
            <person name="Hauser L."/>
            <person name="Chang Y.J."/>
            <person name="Jeffries C.D."/>
            <person name="Rohde M."/>
            <person name="Spring S."/>
            <person name="Sikorski J."/>
            <person name="Goker M."/>
            <person name="Woyke T."/>
            <person name="Bristow J."/>
            <person name="Eisen J.A."/>
            <person name="Markowitz V."/>
            <person name="Hugenholtz P."/>
            <person name="Kyrpides N.C."/>
            <person name="Klenk H.P."/>
        </authorList>
    </citation>
    <scope>NUCLEOTIDE SEQUENCE [LARGE SCALE GENOMIC DNA]</scope>
    <source>
        <strain evidence="4">DSM 11571 / OCM 486 / SEBR 4847</strain>
    </source>
</reference>
<organism evidence="3 4">
    <name type="scientific">Methanolacinia petrolearia (strain DSM 11571 / OCM 486 / SEBR 4847)</name>
    <name type="common">Methanoplanus petrolearius</name>
    <dbReference type="NCBI Taxonomy" id="679926"/>
    <lineage>
        <taxon>Archaea</taxon>
        <taxon>Methanobacteriati</taxon>
        <taxon>Methanobacteriota</taxon>
        <taxon>Stenosarchaea group</taxon>
        <taxon>Methanomicrobia</taxon>
        <taxon>Methanomicrobiales</taxon>
        <taxon>Methanomicrobiaceae</taxon>
        <taxon>Methanolacinia</taxon>
    </lineage>
</organism>
<dbReference type="GO" id="GO:0004526">
    <property type="term" value="F:ribonuclease P activity"/>
    <property type="evidence" value="ECO:0007669"/>
    <property type="project" value="UniProtKB-UniRule"/>
</dbReference>
<dbReference type="Gene3D" id="3.30.70.3250">
    <property type="entry name" value="Ribonuclease P, Pop5 subunit"/>
    <property type="match status" value="1"/>
</dbReference>
<dbReference type="PANTHER" id="PTHR15441:SF2">
    <property type="entry name" value="RIBONUCLEASE P_MRP PROTEIN SUBUNIT POP5"/>
    <property type="match status" value="1"/>
</dbReference>
<dbReference type="InterPro" id="IPR002759">
    <property type="entry name" value="Pop5/Rpp14/Rnp2-like"/>
</dbReference>
<dbReference type="Pfam" id="PF01900">
    <property type="entry name" value="RNase_P_Rpp14"/>
    <property type="match status" value="1"/>
</dbReference>
<sequence>MKPLPPTLRQKKRYVLFRIVPHEAGLDGKQMYYAVYDAISSLYGDFGAAELSMAVVLCEGNYTIVRCRRGSEKMLVTAALTVNRINGTFCALRPVATSGTIAALRRRMPESRPPLPERQAVFSGMEYTVRQRSQEKVDLYGDGIKNQEILYFTQDDMEDI</sequence>
<dbReference type="AlphaFoldDB" id="E1RK01"/>
<dbReference type="STRING" id="679926.Mpet_0957"/>
<comment type="catalytic activity">
    <reaction evidence="2">
        <text>Endonucleolytic cleavage of RNA, removing 5'-extranucleotides from tRNA precursor.</text>
        <dbReference type="EC" id="3.1.26.5"/>
    </reaction>
</comment>
<accession>E1RK01</accession>
<protein>
    <recommendedName>
        <fullName evidence="2">Ribonuclease P protein component 2</fullName>
        <shortName evidence="2">RNase P component 2</shortName>
        <ecNumber evidence="2">3.1.26.5</ecNumber>
    </recommendedName>
    <alternativeName>
        <fullName evidence="2">Pop5</fullName>
    </alternativeName>
</protein>
<comment type="subcellular location">
    <subcellularLocation>
        <location evidence="2">Cytoplasm</location>
    </subcellularLocation>
</comment>
<name>E1RK01_METP4</name>